<name>W9NXK6_FUSOX</name>
<dbReference type="EMBL" id="JH650975">
    <property type="protein sequence ID" value="EXA37634.1"/>
    <property type="molecule type" value="Genomic_DNA"/>
</dbReference>
<protein>
    <submittedName>
        <fullName evidence="1">Uncharacterized protein</fullName>
    </submittedName>
</protein>
<organism evidence="1">
    <name type="scientific">Fusarium oxysporum f. sp. pisi HDV247</name>
    <dbReference type="NCBI Taxonomy" id="1080344"/>
    <lineage>
        <taxon>Eukaryota</taxon>
        <taxon>Fungi</taxon>
        <taxon>Dikarya</taxon>
        <taxon>Ascomycota</taxon>
        <taxon>Pezizomycotina</taxon>
        <taxon>Sordariomycetes</taxon>
        <taxon>Hypocreomycetidae</taxon>
        <taxon>Hypocreales</taxon>
        <taxon>Nectriaceae</taxon>
        <taxon>Fusarium</taxon>
        <taxon>Fusarium oxysporum species complex</taxon>
    </lineage>
</organism>
<gene>
    <name evidence="1" type="ORF">FOVG_11773</name>
</gene>
<evidence type="ECO:0000313" key="1">
    <source>
        <dbReference type="EMBL" id="EXA37634.1"/>
    </source>
</evidence>
<dbReference type="AlphaFoldDB" id="W9NXK6"/>
<dbReference type="HOGENOM" id="CLU_2527528_0_0_1"/>
<reference evidence="1" key="2">
    <citation type="submission" date="2012-05" db="EMBL/GenBank/DDBJ databases">
        <title>Annotation of the Genome Sequence of Fusarium oxysporum HDV247.</title>
        <authorList>
            <consortium name="The Broad Institute Genomics Platform"/>
            <person name="Ma L.-J."/>
            <person name="Corby-Kistler H."/>
            <person name="Broz K."/>
            <person name="Gale L.R."/>
            <person name="Jonkers W."/>
            <person name="O'Donnell K."/>
            <person name="Ploetz R."/>
            <person name="Steinberg C."/>
            <person name="Schwartz D.C."/>
            <person name="VanEtten H."/>
            <person name="Zhou S."/>
            <person name="Young S.K."/>
            <person name="Zeng Q."/>
            <person name="Gargeya S."/>
            <person name="Fitzgerald M."/>
            <person name="Abouelleil A."/>
            <person name="Alvarado L."/>
            <person name="Chapman S.B."/>
            <person name="Gainer-Dewar J."/>
            <person name="Goldberg J."/>
            <person name="Griggs A."/>
            <person name="Gujja S."/>
            <person name="Hansen M."/>
            <person name="Howarth C."/>
            <person name="Imamovic A."/>
            <person name="Ireland A."/>
            <person name="Larimer J."/>
            <person name="McCowan C."/>
            <person name="Murphy C."/>
            <person name="Pearson M."/>
            <person name="Poon T.W."/>
            <person name="Priest M."/>
            <person name="Roberts A."/>
            <person name="Saif S."/>
            <person name="Shea T."/>
            <person name="Sykes S."/>
            <person name="Wortman J."/>
            <person name="Nusbaum C."/>
            <person name="Birren B."/>
        </authorList>
    </citation>
    <scope>NUCLEOTIDE SEQUENCE</scope>
    <source>
        <strain evidence="1">HDV247</strain>
    </source>
</reference>
<proteinExistence type="predicted"/>
<sequence length="84" mass="9449">MKFDKDSTKTRDGKWIWCRIDWIIAHGAVGQLVIQDKAVDKMIRGKRDENKNTGGIASIPLARWNGVCTVCGMASVVHTRPCHR</sequence>
<reference evidence="1" key="1">
    <citation type="submission" date="2011-10" db="EMBL/GenBank/DDBJ databases">
        <title>The Genome Sequence of Fusarium oxysporum HDV247.</title>
        <authorList>
            <consortium name="The Broad Institute Genome Sequencing Platform"/>
            <person name="Ma L.-J."/>
            <person name="Gale L.R."/>
            <person name="Schwartz D.C."/>
            <person name="Zhou S."/>
            <person name="Corby-Kistler H."/>
            <person name="Young S.K."/>
            <person name="Zeng Q."/>
            <person name="Gargeya S."/>
            <person name="Fitzgerald M."/>
            <person name="Haas B."/>
            <person name="Abouelleil A."/>
            <person name="Alvarado L."/>
            <person name="Arachchi H.M."/>
            <person name="Berlin A."/>
            <person name="Brown A."/>
            <person name="Chapman S.B."/>
            <person name="Chen Z."/>
            <person name="Dunbar C."/>
            <person name="Freedman E."/>
            <person name="Gearin G."/>
            <person name="Goldberg J."/>
            <person name="Griggs A."/>
            <person name="Gujja S."/>
            <person name="Heiman D."/>
            <person name="Howarth C."/>
            <person name="Larson L."/>
            <person name="Lui A."/>
            <person name="MacDonald P.J.P."/>
            <person name="Montmayeur A."/>
            <person name="Murphy C."/>
            <person name="Neiman D."/>
            <person name="Pearson M."/>
            <person name="Priest M."/>
            <person name="Roberts A."/>
            <person name="Saif S."/>
            <person name="Shea T."/>
            <person name="Shenoy N."/>
            <person name="Sisk P."/>
            <person name="Stolte C."/>
            <person name="Sykes S."/>
            <person name="Wortman J."/>
            <person name="Nusbaum C."/>
            <person name="Birren B."/>
        </authorList>
    </citation>
    <scope>NUCLEOTIDE SEQUENCE [LARGE SCALE GENOMIC DNA]</scope>
    <source>
        <strain evidence="1">HDV247</strain>
    </source>
</reference>
<dbReference type="Proteomes" id="UP000030751">
    <property type="component" value="Unassembled WGS sequence"/>
</dbReference>
<accession>W9NXK6</accession>